<dbReference type="EMBL" id="UYYG01000024">
    <property type="protein sequence ID" value="VDN51580.1"/>
    <property type="molecule type" value="Genomic_DNA"/>
</dbReference>
<proteinExistence type="predicted"/>
<dbReference type="AlphaFoldDB" id="A0A0N4UHE7"/>
<reference evidence="4" key="1">
    <citation type="submission" date="2017-02" db="UniProtKB">
        <authorList>
            <consortium name="WormBaseParasite"/>
        </authorList>
    </citation>
    <scope>IDENTIFICATION</scope>
</reference>
<reference evidence="1 3" key="2">
    <citation type="submission" date="2018-11" db="EMBL/GenBank/DDBJ databases">
        <authorList>
            <consortium name="Pathogen Informatics"/>
        </authorList>
    </citation>
    <scope>NUCLEOTIDE SEQUENCE [LARGE SCALE GENOMIC DNA]</scope>
</reference>
<dbReference type="WBParaSite" id="DME_0000697401-mRNA-1">
    <property type="protein sequence ID" value="DME_0000697401-mRNA-1"/>
    <property type="gene ID" value="DME_0000697401"/>
</dbReference>
<keyword evidence="3" id="KW-1185">Reference proteome</keyword>
<organism evidence="2 4">
    <name type="scientific">Dracunculus medinensis</name>
    <name type="common">Guinea worm</name>
    <dbReference type="NCBI Taxonomy" id="318479"/>
    <lineage>
        <taxon>Eukaryota</taxon>
        <taxon>Metazoa</taxon>
        <taxon>Ecdysozoa</taxon>
        <taxon>Nematoda</taxon>
        <taxon>Chromadorea</taxon>
        <taxon>Rhabditida</taxon>
        <taxon>Spirurina</taxon>
        <taxon>Dracunculoidea</taxon>
        <taxon>Dracunculidae</taxon>
        <taxon>Dracunculus</taxon>
    </lineage>
</organism>
<evidence type="ECO:0000313" key="1">
    <source>
        <dbReference type="EMBL" id="VDN51580.1"/>
    </source>
</evidence>
<evidence type="ECO:0000313" key="2">
    <source>
        <dbReference type="Proteomes" id="UP000038040"/>
    </source>
</evidence>
<dbReference type="Proteomes" id="UP000274756">
    <property type="component" value="Unassembled WGS sequence"/>
</dbReference>
<protein>
    <submittedName>
        <fullName evidence="4">Tub domain-containing protein</fullName>
    </submittedName>
</protein>
<dbReference type="OrthoDB" id="5847693at2759"/>
<accession>A0A0N4UHE7</accession>
<dbReference type="Proteomes" id="UP000038040">
    <property type="component" value="Unplaced"/>
</dbReference>
<gene>
    <name evidence="1" type="ORF">DME_LOCUS1553</name>
</gene>
<evidence type="ECO:0000313" key="4">
    <source>
        <dbReference type="WBParaSite" id="DME_0000697401-mRNA-1"/>
    </source>
</evidence>
<evidence type="ECO:0000313" key="3">
    <source>
        <dbReference type="Proteomes" id="UP000274756"/>
    </source>
</evidence>
<sequence length="167" mass="19830">MLSDLDRAEYCITQIGKCVTNNNIILWNMKYQRIVHTKGLVYMMHGSHIIKSELQTSLIFNNYKQSNFTKPYRMDGDIIMDMGPNSSKLRNRRIKNFLPAIKLDKLLLMETNKGDKFDSENTKFQYLFDNLQQNFQRQISIVHQRSCQNRNNLLLLIESDYYYKGIM</sequence>
<name>A0A0N4UHE7_DRAME</name>
<dbReference type="STRING" id="318479.A0A0N4UHE7"/>